<dbReference type="InterPro" id="IPR002201">
    <property type="entry name" value="Glyco_trans_9"/>
</dbReference>
<dbReference type="PANTHER" id="PTHR30160">
    <property type="entry name" value="TETRAACYLDISACCHARIDE 4'-KINASE-RELATED"/>
    <property type="match status" value="1"/>
</dbReference>
<sequence length="333" mass="37351">MDKITVFHRGALGDFLLACPVIKGLSEFMKVQVYFMARRDYVALVRNAPFFAGFIPHDSSSIAPFFDDFLWKKAKVPNVLTESKAAFFFGQKFLRNVVDRLNKRLGNDVCYWVQSFPDLNSCVKKHVTFFLRDQLKELGFPLELQYFNPLDHEKGLLSASCSKDRPVVIHPGSGGLRKIWPLKNWRATVLYIKQKYPAIPVLIVIGPADDVARPLAKSLEELPGVSVVDGPELMELARILATSRIYLGNDSGVSHLAAAVGAACCVIFGRTDPSVWAPLGKDVTIVKDCWDEIDVTAEDFRMPPDKALHPEIRAFIDRRLADCDLPRTGKSFH</sequence>
<dbReference type="OrthoDB" id="9795016at2"/>
<dbReference type="STRING" id="39841.SAMN05660836_01705"/>
<name>A0A1I4U8G2_9BACT</name>
<keyword evidence="4" id="KW-1185">Reference proteome</keyword>
<protein>
    <submittedName>
        <fullName evidence="3">ADP-heptose:LPS heptosyltransferase</fullName>
    </submittedName>
</protein>
<organism evidence="3 4">
    <name type="scientific">Thermodesulforhabdus norvegica</name>
    <dbReference type="NCBI Taxonomy" id="39841"/>
    <lineage>
        <taxon>Bacteria</taxon>
        <taxon>Pseudomonadati</taxon>
        <taxon>Thermodesulfobacteriota</taxon>
        <taxon>Syntrophobacteria</taxon>
        <taxon>Syntrophobacterales</taxon>
        <taxon>Thermodesulforhabdaceae</taxon>
        <taxon>Thermodesulforhabdus</taxon>
    </lineage>
</organism>
<dbReference type="Proteomes" id="UP000199611">
    <property type="component" value="Unassembled WGS sequence"/>
</dbReference>
<dbReference type="EMBL" id="FOUU01000005">
    <property type="protein sequence ID" value="SFM85262.1"/>
    <property type="molecule type" value="Genomic_DNA"/>
</dbReference>
<evidence type="ECO:0000313" key="4">
    <source>
        <dbReference type="Proteomes" id="UP000199611"/>
    </source>
</evidence>
<dbReference type="GO" id="GO:0009244">
    <property type="term" value="P:lipopolysaccharide core region biosynthetic process"/>
    <property type="evidence" value="ECO:0007669"/>
    <property type="project" value="TreeGrafter"/>
</dbReference>
<keyword evidence="2 3" id="KW-0808">Transferase</keyword>
<dbReference type="Pfam" id="PF01075">
    <property type="entry name" value="Glyco_transf_9"/>
    <property type="match status" value="1"/>
</dbReference>
<dbReference type="GO" id="GO:0008713">
    <property type="term" value="F:ADP-heptose-lipopolysaccharide heptosyltransferase activity"/>
    <property type="evidence" value="ECO:0007669"/>
    <property type="project" value="TreeGrafter"/>
</dbReference>
<reference evidence="3 4" key="1">
    <citation type="submission" date="2016-10" db="EMBL/GenBank/DDBJ databases">
        <authorList>
            <person name="de Groot N.N."/>
        </authorList>
    </citation>
    <scope>NUCLEOTIDE SEQUENCE [LARGE SCALE GENOMIC DNA]</scope>
    <source>
        <strain evidence="3 4">DSM 9990</strain>
    </source>
</reference>
<evidence type="ECO:0000313" key="3">
    <source>
        <dbReference type="EMBL" id="SFM85262.1"/>
    </source>
</evidence>
<keyword evidence="1" id="KW-0328">Glycosyltransferase</keyword>
<dbReference type="Gene3D" id="3.40.50.2000">
    <property type="entry name" value="Glycogen Phosphorylase B"/>
    <property type="match status" value="1"/>
</dbReference>
<proteinExistence type="predicted"/>
<dbReference type="RefSeq" id="WP_093395003.1">
    <property type="nucleotide sequence ID" value="NZ_FOUU01000005.1"/>
</dbReference>
<dbReference type="InterPro" id="IPR051199">
    <property type="entry name" value="LPS_LOS_Heptosyltrfase"/>
</dbReference>
<evidence type="ECO:0000256" key="2">
    <source>
        <dbReference type="ARBA" id="ARBA00022679"/>
    </source>
</evidence>
<accession>A0A1I4U8G2</accession>
<dbReference type="GO" id="GO:0005829">
    <property type="term" value="C:cytosol"/>
    <property type="evidence" value="ECO:0007669"/>
    <property type="project" value="TreeGrafter"/>
</dbReference>
<gene>
    <name evidence="3" type="ORF">SAMN05660836_01705</name>
</gene>
<dbReference type="SUPFAM" id="SSF53756">
    <property type="entry name" value="UDP-Glycosyltransferase/glycogen phosphorylase"/>
    <property type="match status" value="1"/>
</dbReference>
<dbReference type="PANTHER" id="PTHR30160:SF23">
    <property type="match status" value="1"/>
</dbReference>
<dbReference type="AlphaFoldDB" id="A0A1I4U8G2"/>
<evidence type="ECO:0000256" key="1">
    <source>
        <dbReference type="ARBA" id="ARBA00022676"/>
    </source>
</evidence>